<keyword evidence="3" id="KW-1185">Reference proteome</keyword>
<gene>
    <name evidence="2" type="ORF">E2605_02570</name>
</gene>
<comment type="caution">
    <text evidence="2">The sequence shown here is derived from an EMBL/GenBank/DDBJ whole genome shotgun (WGS) entry which is preliminary data.</text>
</comment>
<dbReference type="OrthoDB" id="1342164at2"/>
<organism evidence="2 3">
    <name type="scientific">Dysgonomonas capnocytophagoides</name>
    <dbReference type="NCBI Taxonomy" id="45254"/>
    <lineage>
        <taxon>Bacteria</taxon>
        <taxon>Pseudomonadati</taxon>
        <taxon>Bacteroidota</taxon>
        <taxon>Bacteroidia</taxon>
        <taxon>Bacteroidales</taxon>
        <taxon>Dysgonomonadaceae</taxon>
        <taxon>Dysgonomonas</taxon>
    </lineage>
</organism>
<accession>A0A4Y8L9L8</accession>
<dbReference type="Proteomes" id="UP000297861">
    <property type="component" value="Unassembled WGS sequence"/>
</dbReference>
<dbReference type="RefSeq" id="WP_134435390.1">
    <property type="nucleotide sequence ID" value="NZ_AP028867.1"/>
</dbReference>
<name>A0A4Y8L9L8_9BACT</name>
<evidence type="ECO:0000256" key="1">
    <source>
        <dbReference type="SAM" id="SignalP"/>
    </source>
</evidence>
<feature type="chain" id="PRO_5021348908" evidence="1">
    <location>
        <begin position="23"/>
        <end position="177"/>
    </location>
</feature>
<sequence>MKTIKYFYVFIGAIVLLPLCVACNDTDDGSYVAPITTYEKIKGNWTIVSVKQIDEIAKANSQSPSEMNLTNQIDFSTFSITLNVDDKNEPTSYKVGGTSPQFFPAEGYWKLEYPFQNTDGSASILNLYSDAAKTVKAGQLSITAVPGTTQVLELKFSRKAKGVTFVSYVYQLSPANQ</sequence>
<feature type="signal peptide" evidence="1">
    <location>
        <begin position="1"/>
        <end position="22"/>
    </location>
</feature>
<dbReference type="AlphaFoldDB" id="A0A4Y8L9L8"/>
<reference evidence="2 3" key="1">
    <citation type="submission" date="2019-03" db="EMBL/GenBank/DDBJ databases">
        <title>San Antonio Military Medical Center submission to MRSN (WRAIR), pending publication.</title>
        <authorList>
            <person name="Blyth D.M."/>
            <person name="Mccarthy S.L."/>
            <person name="Schall S.E."/>
            <person name="Stam J.A."/>
            <person name="Ong A.C."/>
            <person name="Mcgann P.T."/>
        </authorList>
    </citation>
    <scope>NUCLEOTIDE SEQUENCE [LARGE SCALE GENOMIC DNA]</scope>
    <source>
        <strain evidence="2 3">MRSN571793</strain>
    </source>
</reference>
<proteinExistence type="predicted"/>
<keyword evidence="1" id="KW-0732">Signal</keyword>
<dbReference type="EMBL" id="SOML01000001">
    <property type="protein sequence ID" value="TFD98991.1"/>
    <property type="molecule type" value="Genomic_DNA"/>
</dbReference>
<dbReference type="STRING" id="1121485.GCA_000426485_00192"/>
<evidence type="ECO:0000313" key="2">
    <source>
        <dbReference type="EMBL" id="TFD98991.1"/>
    </source>
</evidence>
<dbReference type="InterPro" id="IPR032168">
    <property type="entry name" value="DUF5004"/>
</dbReference>
<evidence type="ECO:0000313" key="3">
    <source>
        <dbReference type="Proteomes" id="UP000297861"/>
    </source>
</evidence>
<dbReference type="Pfam" id="PF16395">
    <property type="entry name" value="DUF5004"/>
    <property type="match status" value="1"/>
</dbReference>
<protein>
    <submittedName>
        <fullName evidence="2">DUF5004 domain-containing protein</fullName>
    </submittedName>
</protein>